<name>A0AAV5CY53_ELECO</name>
<organism evidence="2 3">
    <name type="scientific">Eleusine coracana subsp. coracana</name>
    <dbReference type="NCBI Taxonomy" id="191504"/>
    <lineage>
        <taxon>Eukaryota</taxon>
        <taxon>Viridiplantae</taxon>
        <taxon>Streptophyta</taxon>
        <taxon>Embryophyta</taxon>
        <taxon>Tracheophyta</taxon>
        <taxon>Spermatophyta</taxon>
        <taxon>Magnoliopsida</taxon>
        <taxon>Liliopsida</taxon>
        <taxon>Poales</taxon>
        <taxon>Poaceae</taxon>
        <taxon>PACMAD clade</taxon>
        <taxon>Chloridoideae</taxon>
        <taxon>Cynodonteae</taxon>
        <taxon>Eleusininae</taxon>
        <taxon>Eleusine</taxon>
    </lineage>
</organism>
<reference evidence="2" key="1">
    <citation type="journal article" date="2018" name="DNA Res.">
        <title>Multiple hybrid de novo genome assembly of finger millet, an orphan allotetraploid crop.</title>
        <authorList>
            <person name="Hatakeyama M."/>
            <person name="Aluri S."/>
            <person name="Balachadran M.T."/>
            <person name="Sivarajan S.R."/>
            <person name="Patrignani A."/>
            <person name="Gruter S."/>
            <person name="Poveda L."/>
            <person name="Shimizu-Inatsugi R."/>
            <person name="Baeten J."/>
            <person name="Francoijs K.J."/>
            <person name="Nataraja K.N."/>
            <person name="Reddy Y.A.N."/>
            <person name="Phadnis S."/>
            <person name="Ravikumar R.L."/>
            <person name="Schlapbach R."/>
            <person name="Sreeman S.M."/>
            <person name="Shimizu K.K."/>
        </authorList>
    </citation>
    <scope>NUCLEOTIDE SEQUENCE</scope>
</reference>
<comment type="caution">
    <text evidence="2">The sequence shown here is derived from an EMBL/GenBank/DDBJ whole genome shotgun (WGS) entry which is preliminary data.</text>
</comment>
<sequence>MEPYLALKHAEDSDQPTFYSVTEKKPIAIDDERWIGELSNNNCWATPQGWILVIQTSSNITQPIFYQFLCAWLSLEKPRRAPAGGRKNRHLLRDCAGRVRASPVGEKVHPHPHPAGPRTRDPNWHPYPGLASDPTTDGSNCRSSLKHFGACSEFITVNLGSCSTHNLFNNSVHLIGR</sequence>
<feature type="region of interest" description="Disordered" evidence="1">
    <location>
        <begin position="104"/>
        <end position="131"/>
    </location>
</feature>
<dbReference type="EMBL" id="BQKI01000010">
    <property type="protein sequence ID" value="GJN03392.1"/>
    <property type="molecule type" value="Genomic_DNA"/>
</dbReference>
<gene>
    <name evidence="2" type="primary">ga20832</name>
    <name evidence="2" type="ORF">PR202_ga20832</name>
</gene>
<dbReference type="AlphaFoldDB" id="A0AAV5CY53"/>
<evidence type="ECO:0000313" key="3">
    <source>
        <dbReference type="Proteomes" id="UP001054889"/>
    </source>
</evidence>
<accession>A0AAV5CY53</accession>
<dbReference type="Proteomes" id="UP001054889">
    <property type="component" value="Unassembled WGS sequence"/>
</dbReference>
<reference evidence="2" key="2">
    <citation type="submission" date="2021-12" db="EMBL/GenBank/DDBJ databases">
        <title>Resequencing data analysis of finger millet.</title>
        <authorList>
            <person name="Hatakeyama M."/>
            <person name="Aluri S."/>
            <person name="Balachadran M.T."/>
            <person name="Sivarajan S.R."/>
            <person name="Poveda L."/>
            <person name="Shimizu-Inatsugi R."/>
            <person name="Schlapbach R."/>
            <person name="Sreeman S.M."/>
            <person name="Shimizu K.K."/>
        </authorList>
    </citation>
    <scope>NUCLEOTIDE SEQUENCE</scope>
</reference>
<proteinExistence type="predicted"/>
<keyword evidence="3" id="KW-1185">Reference proteome</keyword>
<evidence type="ECO:0000256" key="1">
    <source>
        <dbReference type="SAM" id="MobiDB-lite"/>
    </source>
</evidence>
<evidence type="ECO:0000313" key="2">
    <source>
        <dbReference type="EMBL" id="GJN03392.1"/>
    </source>
</evidence>
<protein>
    <submittedName>
        <fullName evidence="2">Uncharacterized protein</fullName>
    </submittedName>
</protein>